<feature type="domain" description="Leucine-rich repeat-containing N-terminal plant-type" evidence="4">
    <location>
        <begin position="10"/>
        <end position="49"/>
    </location>
</feature>
<reference evidence="5 6" key="1">
    <citation type="journal article" date="2014" name="Am. J. Bot.">
        <title>Genome assembly and annotation for red clover (Trifolium pratense; Fabaceae).</title>
        <authorList>
            <person name="Istvanek J."/>
            <person name="Jaros M."/>
            <person name="Krenek A."/>
            <person name="Repkova J."/>
        </authorList>
    </citation>
    <scope>NUCLEOTIDE SEQUENCE [LARGE SCALE GENOMIC DNA]</scope>
    <source>
        <strain evidence="6">cv. Tatra</strain>
        <tissue evidence="5">Young leaves</tissue>
    </source>
</reference>
<dbReference type="InterPro" id="IPR013210">
    <property type="entry name" value="LRR_N_plant-typ"/>
</dbReference>
<dbReference type="InterPro" id="IPR032675">
    <property type="entry name" value="LRR_dom_sf"/>
</dbReference>
<dbReference type="Pfam" id="PF00560">
    <property type="entry name" value="LRR_1"/>
    <property type="match status" value="1"/>
</dbReference>
<dbReference type="InterPro" id="IPR001611">
    <property type="entry name" value="Leu-rich_rpt"/>
</dbReference>
<reference evidence="5 6" key="2">
    <citation type="journal article" date="2017" name="Front. Plant Sci.">
        <title>Gene Classification and Mining of Molecular Markers Useful in Red Clover (Trifolium pratense) Breeding.</title>
        <authorList>
            <person name="Istvanek J."/>
            <person name="Dluhosova J."/>
            <person name="Dluhos P."/>
            <person name="Patkova L."/>
            <person name="Nedelnik J."/>
            <person name="Repkova J."/>
        </authorList>
    </citation>
    <scope>NUCLEOTIDE SEQUENCE [LARGE SCALE GENOMIC DNA]</scope>
    <source>
        <strain evidence="6">cv. Tatra</strain>
        <tissue evidence="5">Young leaves</tissue>
    </source>
</reference>
<dbReference type="Pfam" id="PF08263">
    <property type="entry name" value="LRRNT_2"/>
    <property type="match status" value="1"/>
</dbReference>
<feature type="non-terminal residue" evidence="5">
    <location>
        <position position="98"/>
    </location>
</feature>
<keyword evidence="5" id="KW-0808">Transferase</keyword>
<keyword evidence="1" id="KW-0433">Leucine-rich repeat</keyword>
<keyword evidence="5" id="KW-0675">Receptor</keyword>
<keyword evidence="5" id="KW-0418">Kinase</keyword>
<evidence type="ECO:0000256" key="2">
    <source>
        <dbReference type="ARBA" id="ARBA00022729"/>
    </source>
</evidence>
<dbReference type="Proteomes" id="UP000236291">
    <property type="component" value="Unassembled WGS sequence"/>
</dbReference>
<evidence type="ECO:0000313" key="6">
    <source>
        <dbReference type="Proteomes" id="UP000236291"/>
    </source>
</evidence>
<keyword evidence="3" id="KW-0677">Repeat</keyword>
<evidence type="ECO:0000256" key="1">
    <source>
        <dbReference type="ARBA" id="ARBA00022614"/>
    </source>
</evidence>
<accession>A0A2K3JY66</accession>
<sequence length="98" mass="10348">SFSAASKASSNDEVSALLSIKSGLVDPLNSLHDWKLDADHCNWTGIKCNTDGMVENLDLSHKNLSGFGKALKLASLNVSSNEFNGSIPLDIGNATSLE</sequence>
<evidence type="ECO:0000313" key="5">
    <source>
        <dbReference type="EMBL" id="PNX58987.1"/>
    </source>
</evidence>
<name>A0A2K3JY66_TRIPR</name>
<evidence type="ECO:0000259" key="4">
    <source>
        <dbReference type="Pfam" id="PF08263"/>
    </source>
</evidence>
<dbReference type="EMBL" id="ASHM01129996">
    <property type="protein sequence ID" value="PNX58987.1"/>
    <property type="molecule type" value="Genomic_DNA"/>
</dbReference>
<feature type="non-terminal residue" evidence="5">
    <location>
        <position position="1"/>
    </location>
</feature>
<organism evidence="5 6">
    <name type="scientific">Trifolium pratense</name>
    <name type="common">Red clover</name>
    <dbReference type="NCBI Taxonomy" id="57577"/>
    <lineage>
        <taxon>Eukaryota</taxon>
        <taxon>Viridiplantae</taxon>
        <taxon>Streptophyta</taxon>
        <taxon>Embryophyta</taxon>
        <taxon>Tracheophyta</taxon>
        <taxon>Spermatophyta</taxon>
        <taxon>Magnoliopsida</taxon>
        <taxon>eudicotyledons</taxon>
        <taxon>Gunneridae</taxon>
        <taxon>Pentapetalae</taxon>
        <taxon>rosids</taxon>
        <taxon>fabids</taxon>
        <taxon>Fabales</taxon>
        <taxon>Fabaceae</taxon>
        <taxon>Papilionoideae</taxon>
        <taxon>50 kb inversion clade</taxon>
        <taxon>NPAAA clade</taxon>
        <taxon>Hologalegina</taxon>
        <taxon>IRL clade</taxon>
        <taxon>Trifolieae</taxon>
        <taxon>Trifolium</taxon>
    </lineage>
</organism>
<dbReference type="STRING" id="57577.A0A2K3JY66"/>
<dbReference type="GO" id="GO:0016301">
    <property type="term" value="F:kinase activity"/>
    <property type="evidence" value="ECO:0007669"/>
    <property type="project" value="UniProtKB-KW"/>
</dbReference>
<gene>
    <name evidence="5" type="ORF">L195_g059461</name>
</gene>
<dbReference type="AlphaFoldDB" id="A0A2K3JY66"/>
<keyword evidence="2" id="KW-0732">Signal</keyword>
<evidence type="ECO:0000256" key="3">
    <source>
        <dbReference type="ARBA" id="ARBA00022737"/>
    </source>
</evidence>
<proteinExistence type="predicted"/>
<protein>
    <submittedName>
        <fullName evidence="5">Leucine-rich repeat receptor-like protein kinase pxl2-like protein</fullName>
    </submittedName>
</protein>
<comment type="caution">
    <text evidence="5">The sequence shown here is derived from an EMBL/GenBank/DDBJ whole genome shotgun (WGS) entry which is preliminary data.</text>
</comment>
<dbReference type="SUPFAM" id="SSF52058">
    <property type="entry name" value="L domain-like"/>
    <property type="match status" value="1"/>
</dbReference>
<dbReference type="PANTHER" id="PTHR47988">
    <property type="entry name" value="SOMATIC EMBRYOGENESIS RECEPTOR KINASE 1"/>
    <property type="match status" value="1"/>
</dbReference>
<dbReference type="Gene3D" id="3.80.10.10">
    <property type="entry name" value="Ribonuclease Inhibitor"/>
    <property type="match status" value="1"/>
</dbReference>